<dbReference type="PROSITE" id="PS00908">
    <property type="entry name" value="MR_MLE_1"/>
    <property type="match status" value="1"/>
</dbReference>
<evidence type="ECO:0000256" key="2">
    <source>
        <dbReference type="ARBA" id="ARBA00022723"/>
    </source>
</evidence>
<comment type="cofactor">
    <cofactor evidence="1">
        <name>Mg(2+)</name>
        <dbReference type="ChEBI" id="CHEBI:18420"/>
    </cofactor>
</comment>
<dbReference type="EMBL" id="LHXJ01000007">
    <property type="protein sequence ID" value="KXA91511.1"/>
    <property type="molecule type" value="Genomic_DNA"/>
</dbReference>
<dbReference type="Gene3D" id="3.20.20.120">
    <property type="entry name" value="Enolase-like C-terminal domain"/>
    <property type="match status" value="1"/>
</dbReference>
<organism evidence="5 6">
    <name type="scientific">candidate division MSBL1 archaeon SCGC-AAA259A05</name>
    <dbReference type="NCBI Taxonomy" id="1698259"/>
    <lineage>
        <taxon>Archaea</taxon>
        <taxon>Methanobacteriati</taxon>
        <taxon>Methanobacteriota</taxon>
        <taxon>candidate division MSBL1</taxon>
    </lineage>
</organism>
<dbReference type="SMART" id="SM00922">
    <property type="entry name" value="MR_MLE"/>
    <property type="match status" value="1"/>
</dbReference>
<evidence type="ECO:0000259" key="4">
    <source>
        <dbReference type="SMART" id="SM00922"/>
    </source>
</evidence>
<dbReference type="GO" id="GO:0000287">
    <property type="term" value="F:magnesium ion binding"/>
    <property type="evidence" value="ECO:0007669"/>
    <property type="project" value="TreeGrafter"/>
</dbReference>
<dbReference type="GO" id="GO:0016052">
    <property type="term" value="P:carbohydrate catabolic process"/>
    <property type="evidence" value="ECO:0007669"/>
    <property type="project" value="TreeGrafter"/>
</dbReference>
<evidence type="ECO:0000313" key="6">
    <source>
        <dbReference type="Proteomes" id="UP000070163"/>
    </source>
</evidence>
<feature type="domain" description="Mandelate racemase/muconate lactonizing enzyme C-terminal" evidence="4">
    <location>
        <begin position="132"/>
        <end position="229"/>
    </location>
</feature>
<dbReference type="SUPFAM" id="SSF54826">
    <property type="entry name" value="Enolase N-terminal domain-like"/>
    <property type="match status" value="1"/>
</dbReference>
<dbReference type="SFLD" id="SFLDS00001">
    <property type="entry name" value="Enolase"/>
    <property type="match status" value="1"/>
</dbReference>
<dbReference type="InterPro" id="IPR029017">
    <property type="entry name" value="Enolase-like_N"/>
</dbReference>
<dbReference type="InterPro" id="IPR046945">
    <property type="entry name" value="RHMD-like"/>
</dbReference>
<dbReference type="InterPro" id="IPR013342">
    <property type="entry name" value="Mandelate_racemase_C"/>
</dbReference>
<proteinExistence type="predicted"/>
<dbReference type="InterPro" id="IPR036849">
    <property type="entry name" value="Enolase-like_C_sf"/>
</dbReference>
<evidence type="ECO:0000313" key="5">
    <source>
        <dbReference type="EMBL" id="KXA91511.1"/>
    </source>
</evidence>
<sequence>MPSESSFYTGAREFKGREFTIVKIFTDEGIMGIGCVPVGDPLAISAIIERKLKQLIIGEDPFKVKKIWNRMYEEIYKDRTGVALKAISAIDIALWDIIGKSLREPVSKLLGTYRDNVLCYVTGGYYQENKGIKELVHEVEDYIDKGFKAIKLKVGKLSIEEDKERVKSVRKAIGNDIKLAVDANHAYTVHEAIKAGKAFDEYDIWWFEEPVRPDNIRGNAAVVRDLDMPIATGEIVYTIKKFRNLIENEAVDIIQPDVTVVGGISEWMKIAHMASAWNIPVIPHWSQEISVHLVAAVPHALAIEFFTRKPNYRLEDKLYKNFFEPSKGYLGVPSKPGIGIELDEEAVNRFRIKD</sequence>
<comment type="caution">
    <text evidence="5">The sequence shown here is derived from an EMBL/GenBank/DDBJ whole genome shotgun (WGS) entry which is preliminary data.</text>
</comment>
<evidence type="ECO:0000256" key="1">
    <source>
        <dbReference type="ARBA" id="ARBA00001946"/>
    </source>
</evidence>
<name>A0A133UBD7_9EURY</name>
<dbReference type="GO" id="GO:0009063">
    <property type="term" value="P:amino acid catabolic process"/>
    <property type="evidence" value="ECO:0007669"/>
    <property type="project" value="InterPro"/>
</dbReference>
<dbReference type="InterPro" id="IPR029065">
    <property type="entry name" value="Enolase_C-like"/>
</dbReference>
<dbReference type="CDD" id="cd03316">
    <property type="entry name" value="MR_like"/>
    <property type="match status" value="1"/>
</dbReference>
<dbReference type="Proteomes" id="UP000070163">
    <property type="component" value="Unassembled WGS sequence"/>
</dbReference>
<dbReference type="PANTHER" id="PTHR13794">
    <property type="entry name" value="ENOLASE SUPERFAMILY, MANDELATE RACEMASE"/>
    <property type="match status" value="1"/>
</dbReference>
<dbReference type="InterPro" id="IPR018110">
    <property type="entry name" value="Mandel_Rmase/mucon_lact_enz_CS"/>
</dbReference>
<dbReference type="Pfam" id="PF02746">
    <property type="entry name" value="MR_MLE_N"/>
    <property type="match status" value="1"/>
</dbReference>
<dbReference type="SUPFAM" id="SSF51604">
    <property type="entry name" value="Enolase C-terminal domain-like"/>
    <property type="match status" value="1"/>
</dbReference>
<keyword evidence="2" id="KW-0479">Metal-binding</keyword>
<dbReference type="PANTHER" id="PTHR13794:SF58">
    <property type="entry name" value="MITOCHONDRIAL ENOLASE SUPERFAMILY MEMBER 1"/>
    <property type="match status" value="1"/>
</dbReference>
<dbReference type="GO" id="GO:0016836">
    <property type="term" value="F:hydro-lyase activity"/>
    <property type="evidence" value="ECO:0007669"/>
    <property type="project" value="TreeGrafter"/>
</dbReference>
<evidence type="ECO:0000256" key="3">
    <source>
        <dbReference type="ARBA" id="ARBA00022842"/>
    </source>
</evidence>
<protein>
    <recommendedName>
        <fullName evidence="4">Mandelate racemase/muconate lactonizing enzyme C-terminal domain-containing protein</fullName>
    </recommendedName>
</protein>
<reference evidence="5 6" key="1">
    <citation type="journal article" date="2016" name="Sci. Rep.">
        <title>Metabolic traits of an uncultured archaeal lineage -MSBL1- from brine pools of the Red Sea.</title>
        <authorList>
            <person name="Mwirichia R."/>
            <person name="Alam I."/>
            <person name="Rashid M."/>
            <person name="Vinu M."/>
            <person name="Ba-Alawi W."/>
            <person name="Anthony Kamau A."/>
            <person name="Kamanda Ngugi D."/>
            <person name="Goker M."/>
            <person name="Klenk H.P."/>
            <person name="Bajic V."/>
            <person name="Stingl U."/>
        </authorList>
    </citation>
    <scope>NUCLEOTIDE SEQUENCE [LARGE SCALE GENOMIC DNA]</scope>
    <source>
        <strain evidence="5">SCGC-AAA259A05</strain>
    </source>
</reference>
<dbReference type="Gene3D" id="3.30.390.10">
    <property type="entry name" value="Enolase-like, N-terminal domain"/>
    <property type="match status" value="1"/>
</dbReference>
<dbReference type="AlphaFoldDB" id="A0A133UBD7"/>
<keyword evidence="6" id="KW-1185">Reference proteome</keyword>
<dbReference type="Pfam" id="PF13378">
    <property type="entry name" value="MR_MLE_C"/>
    <property type="match status" value="1"/>
</dbReference>
<accession>A0A133UBD7</accession>
<gene>
    <name evidence="5" type="ORF">AKJ57_00995</name>
</gene>
<keyword evidence="3" id="KW-0460">Magnesium</keyword>
<dbReference type="SFLD" id="SFLDG00179">
    <property type="entry name" value="mandelate_racemase"/>
    <property type="match status" value="1"/>
</dbReference>
<dbReference type="InterPro" id="IPR013341">
    <property type="entry name" value="Mandelate_racemase_N_dom"/>
</dbReference>